<protein>
    <submittedName>
        <fullName evidence="1">Uncharacterized protein</fullName>
    </submittedName>
</protein>
<evidence type="ECO:0000313" key="1">
    <source>
        <dbReference type="EMBL" id="AVO34698.1"/>
    </source>
</evidence>
<keyword evidence="2" id="KW-1185">Reference proteome</keyword>
<accession>A0A2S0MFP1</accession>
<evidence type="ECO:0000313" key="2">
    <source>
        <dbReference type="Proteomes" id="UP000239709"/>
    </source>
</evidence>
<dbReference type="EMBL" id="CP027666">
    <property type="protein sequence ID" value="AVO34698.1"/>
    <property type="molecule type" value="Genomic_DNA"/>
</dbReference>
<sequence>MYDKEPTFVDISFRSYTYLDEHGVQRTQNLERPQNYWNLTNLISNDRMVEFTVQHRARGVGARGLVVSEWWSEPESNLRPFNFRRDPKSIKRTDPPAQTHLVALIDPQSGLVVARHSEVVLDGGRESTVDEAVELARRHLRDSVRLQLEDLPDEKSKAALQRCEAERLDVLVSQSAEDIAQPWWEKRRATSAG</sequence>
<dbReference type="Proteomes" id="UP000239709">
    <property type="component" value="Chromosome"/>
</dbReference>
<organism evidence="1 2">
    <name type="scientific">Ottowia oryzae</name>
    <dbReference type="NCBI Taxonomy" id="2109914"/>
    <lineage>
        <taxon>Bacteria</taxon>
        <taxon>Pseudomonadati</taxon>
        <taxon>Pseudomonadota</taxon>
        <taxon>Betaproteobacteria</taxon>
        <taxon>Burkholderiales</taxon>
        <taxon>Comamonadaceae</taxon>
        <taxon>Ottowia</taxon>
    </lineage>
</organism>
<reference evidence="1 2" key="1">
    <citation type="submission" date="2018-03" db="EMBL/GenBank/DDBJ databases">
        <title>Genome sequencing of Ottowia sp.</title>
        <authorList>
            <person name="Kim S.-J."/>
            <person name="Heo J."/>
            <person name="Kwon S.-W."/>
        </authorList>
    </citation>
    <scope>NUCLEOTIDE SEQUENCE [LARGE SCALE GENOMIC DNA]</scope>
    <source>
        <strain evidence="1 2">KADR8-3</strain>
    </source>
</reference>
<proteinExistence type="predicted"/>
<dbReference type="KEGG" id="otk:C6570_11030"/>
<gene>
    <name evidence="1" type="ORF">C6570_11030</name>
</gene>
<name>A0A2S0MFP1_9BURK</name>
<dbReference type="AlphaFoldDB" id="A0A2S0MFP1"/>